<dbReference type="AlphaFoldDB" id="A0A3S1A9U6"/>
<dbReference type="OrthoDB" id="455339at2"/>
<dbReference type="Pfam" id="PF26355">
    <property type="entry name" value="HTH_VMAP-M9"/>
    <property type="match status" value="1"/>
</dbReference>
<dbReference type="EMBL" id="RSCJ01000036">
    <property type="protein sequence ID" value="RUR73393.1"/>
    <property type="molecule type" value="Genomic_DNA"/>
</dbReference>
<dbReference type="STRING" id="211165.GCA_000317285_06418"/>
<protein>
    <recommendedName>
        <fullName evidence="1">vWA-MoxR associated protein N-terminal HTH domain-containing protein</fullName>
    </recommendedName>
</protein>
<evidence type="ECO:0000313" key="3">
    <source>
        <dbReference type="Proteomes" id="UP000268857"/>
    </source>
</evidence>
<proteinExistence type="predicted"/>
<sequence>MGIEEALQFIDELLAKTGECLSETQRIVFVASWQGQKYGEIMVPNYAPGYIERTVAPELWNLLSRIIEKKVTKKNLRSVIEQVWLQHSQLEGFQTQENSTLIENYSEEDAIASEFEFCPAHILFHQHYQETFTIESSSNSDLCYIFINTRHFKNCKARLLRTISQYKSDENFSASVQEAVVWSLLGNAELLITFRATNNVVDSFNESLHEELSGILDEPHDGSHYGIFLIKISDEYSRVHTHNYFQPQEEIFQPGRRLYQKEFPYEELRSVKAFIKLRFVGDGTISDRLIANISTNIREFKDVLEGYSVSIDRRYIIIEVHMPCGRLFRLNQLSKLLEDVLNNNLLKETYLAYDLNYHT</sequence>
<dbReference type="RefSeq" id="WP_016876651.1">
    <property type="nucleotide sequence ID" value="NZ_AJLN01000148.1"/>
</dbReference>
<dbReference type="Proteomes" id="UP000268857">
    <property type="component" value="Unassembled WGS sequence"/>
</dbReference>
<accession>A0A3S1A9U6</accession>
<reference evidence="2 3" key="1">
    <citation type="journal article" date="2019" name="Genome Biol. Evol.">
        <title>Day and night: Metabolic profiles and evolutionary relationships of six axenic non-marine cyanobacteria.</title>
        <authorList>
            <person name="Will S.E."/>
            <person name="Henke P."/>
            <person name="Boedeker C."/>
            <person name="Huang S."/>
            <person name="Brinkmann H."/>
            <person name="Rohde M."/>
            <person name="Jarek M."/>
            <person name="Friedl T."/>
            <person name="Seufert S."/>
            <person name="Schumacher M."/>
            <person name="Overmann J."/>
            <person name="Neumann-Schaal M."/>
            <person name="Petersen J."/>
        </authorList>
    </citation>
    <scope>NUCLEOTIDE SEQUENCE [LARGE SCALE GENOMIC DNA]</scope>
    <source>
        <strain evidence="2 3">PCC 6912</strain>
    </source>
</reference>
<gene>
    <name evidence="2" type="ORF">PCC6912_57510</name>
</gene>
<dbReference type="InterPro" id="IPR058651">
    <property type="entry name" value="HTH_VMAP-M9"/>
</dbReference>
<comment type="caution">
    <text evidence="2">The sequence shown here is derived from an EMBL/GenBank/DDBJ whole genome shotgun (WGS) entry which is preliminary data.</text>
</comment>
<evidence type="ECO:0000313" key="2">
    <source>
        <dbReference type="EMBL" id="RUR73393.1"/>
    </source>
</evidence>
<keyword evidence="3" id="KW-1185">Reference proteome</keyword>
<name>A0A3S1A9U6_CHLFR</name>
<organism evidence="2 3">
    <name type="scientific">Chlorogloeopsis fritschii PCC 6912</name>
    <dbReference type="NCBI Taxonomy" id="211165"/>
    <lineage>
        <taxon>Bacteria</taxon>
        <taxon>Bacillati</taxon>
        <taxon>Cyanobacteriota</taxon>
        <taxon>Cyanophyceae</taxon>
        <taxon>Nostocales</taxon>
        <taxon>Chlorogloeopsidaceae</taxon>
        <taxon>Chlorogloeopsis</taxon>
    </lineage>
</organism>
<evidence type="ECO:0000259" key="1">
    <source>
        <dbReference type="Pfam" id="PF26355"/>
    </source>
</evidence>
<feature type="domain" description="vWA-MoxR associated protein N-terminal HTH" evidence="1">
    <location>
        <begin position="1"/>
        <end position="82"/>
    </location>
</feature>